<evidence type="ECO:0000256" key="5">
    <source>
        <dbReference type="PIRSR" id="PIRSR005739-1"/>
    </source>
</evidence>
<keyword evidence="1" id="KW-0489">Methyltransferase</keyword>
<dbReference type="GO" id="GO:0032259">
    <property type="term" value="P:methylation"/>
    <property type="evidence" value="ECO:0007669"/>
    <property type="project" value="UniProtKB-KW"/>
</dbReference>
<name>A0A872TMH1_MORAL</name>
<keyword evidence="3" id="KW-0949">S-adenosyl-L-methionine</keyword>
<dbReference type="Pfam" id="PF08100">
    <property type="entry name" value="Dimerisation"/>
    <property type="match status" value="1"/>
</dbReference>
<evidence type="ECO:0000256" key="4">
    <source>
        <dbReference type="ARBA" id="ARBA00038277"/>
    </source>
</evidence>
<evidence type="ECO:0000313" key="8">
    <source>
        <dbReference type="EMBL" id="QOX59229.1"/>
    </source>
</evidence>
<dbReference type="GO" id="GO:0046983">
    <property type="term" value="F:protein dimerization activity"/>
    <property type="evidence" value="ECO:0007669"/>
    <property type="project" value="InterPro"/>
</dbReference>
<evidence type="ECO:0000256" key="3">
    <source>
        <dbReference type="ARBA" id="ARBA00022691"/>
    </source>
</evidence>
<keyword evidence="2" id="KW-0808">Transferase</keyword>
<feature type="active site" description="Proton acceptor" evidence="5">
    <location>
        <position position="263"/>
    </location>
</feature>
<feature type="domain" description="O-methyltransferase C-terminal" evidence="6">
    <location>
        <begin position="131"/>
        <end position="338"/>
    </location>
</feature>
<dbReference type="Gene3D" id="1.10.10.10">
    <property type="entry name" value="Winged helix-like DNA-binding domain superfamily/Winged helix DNA-binding domain"/>
    <property type="match status" value="1"/>
</dbReference>
<dbReference type="InterPro" id="IPR036388">
    <property type="entry name" value="WH-like_DNA-bd_sf"/>
</dbReference>
<sequence>MKLDEASLRGQAEVWKYMFSFADSMAVKCAVELRIPDIINSNGGPMSLAQIVAAFPKASSPDISCLSRIMRLLVRRKIFTARQSSDGSGDSATLYGLTQSSRWLLRDTSDDQLTLAPMLLLENHPLLMAPWHCFSQCVKDGGLPLEKAHGPEIWDFVAGNGEFNKMFNRGMECASRIVMRAVLSEYYKDGFGCLGSLLDVGGGTGGDVAQIVKSCPHIIKGINFDLPDVVAEAPEHPGVSHVGGDMFKSVPNADAIFMKWIMHEWSDEDCVKILKNCRKVIPEKSGKVIIVDIVLEPEGTGVFDETGLVFDLVMVAHTSGGKERTENEWKKILNEGGFPRYKVTKIPAVTSIIEAYPQ</sequence>
<protein>
    <submittedName>
        <fullName evidence="8">ASMT4</fullName>
    </submittedName>
</protein>
<dbReference type="Gene3D" id="3.40.50.150">
    <property type="entry name" value="Vaccinia Virus protein VP39"/>
    <property type="match status" value="1"/>
</dbReference>
<dbReference type="PIRSF" id="PIRSF005739">
    <property type="entry name" value="O-mtase"/>
    <property type="match status" value="1"/>
</dbReference>
<dbReference type="PROSITE" id="PS51683">
    <property type="entry name" value="SAM_OMT_II"/>
    <property type="match status" value="1"/>
</dbReference>
<dbReference type="GO" id="GO:0008171">
    <property type="term" value="F:O-methyltransferase activity"/>
    <property type="evidence" value="ECO:0007669"/>
    <property type="project" value="InterPro"/>
</dbReference>
<dbReference type="SUPFAM" id="SSF53335">
    <property type="entry name" value="S-adenosyl-L-methionine-dependent methyltransferases"/>
    <property type="match status" value="1"/>
</dbReference>
<dbReference type="SUPFAM" id="SSF46785">
    <property type="entry name" value="Winged helix' DNA-binding domain"/>
    <property type="match status" value="1"/>
</dbReference>
<dbReference type="EMBL" id="MN937267">
    <property type="protein sequence ID" value="QOX59229.1"/>
    <property type="molecule type" value="Genomic_DNA"/>
</dbReference>
<dbReference type="InterPro" id="IPR036390">
    <property type="entry name" value="WH_DNA-bd_sf"/>
</dbReference>
<dbReference type="InterPro" id="IPR012967">
    <property type="entry name" value="COMT_dimerisation"/>
</dbReference>
<proteinExistence type="inferred from homology"/>
<accession>A0A872TMH1</accession>
<dbReference type="PANTHER" id="PTHR11746">
    <property type="entry name" value="O-METHYLTRANSFERASE"/>
    <property type="match status" value="1"/>
</dbReference>
<dbReference type="InterPro" id="IPR029063">
    <property type="entry name" value="SAM-dependent_MTases_sf"/>
</dbReference>
<organism evidence="8">
    <name type="scientific">Morus alba</name>
    <name type="common">White mulberry</name>
    <dbReference type="NCBI Taxonomy" id="3498"/>
    <lineage>
        <taxon>Eukaryota</taxon>
        <taxon>Viridiplantae</taxon>
        <taxon>Streptophyta</taxon>
        <taxon>Embryophyta</taxon>
        <taxon>Tracheophyta</taxon>
        <taxon>Spermatophyta</taxon>
        <taxon>Magnoliopsida</taxon>
        <taxon>eudicotyledons</taxon>
        <taxon>Gunneridae</taxon>
        <taxon>Pentapetalae</taxon>
        <taxon>rosids</taxon>
        <taxon>fabids</taxon>
        <taxon>Rosales</taxon>
        <taxon>Moraceae</taxon>
        <taxon>Moreae</taxon>
        <taxon>Morus</taxon>
    </lineage>
</organism>
<dbReference type="Pfam" id="PF00891">
    <property type="entry name" value="Methyltransf_2"/>
    <property type="match status" value="1"/>
</dbReference>
<evidence type="ECO:0000259" key="7">
    <source>
        <dbReference type="Pfam" id="PF08100"/>
    </source>
</evidence>
<feature type="domain" description="O-methyltransferase dimerisation" evidence="7">
    <location>
        <begin position="15"/>
        <end position="106"/>
    </location>
</feature>
<comment type="similarity">
    <text evidence="4">Belongs to the class I-like SAM-binding methyltransferase superfamily. Cation-independent O-methyltransferase family.</text>
</comment>
<dbReference type="FunFam" id="3.40.50.150:FF:000294">
    <property type="entry name" value="O-methyltransferase family protein"/>
    <property type="match status" value="1"/>
</dbReference>
<evidence type="ECO:0000256" key="2">
    <source>
        <dbReference type="ARBA" id="ARBA00022679"/>
    </source>
</evidence>
<dbReference type="InterPro" id="IPR016461">
    <property type="entry name" value="COMT-like"/>
</dbReference>
<dbReference type="AlphaFoldDB" id="A0A872TMH1"/>
<evidence type="ECO:0000259" key="6">
    <source>
        <dbReference type="Pfam" id="PF00891"/>
    </source>
</evidence>
<dbReference type="InterPro" id="IPR001077">
    <property type="entry name" value="COMT_C"/>
</dbReference>
<evidence type="ECO:0000256" key="1">
    <source>
        <dbReference type="ARBA" id="ARBA00022603"/>
    </source>
</evidence>
<reference evidence="8" key="1">
    <citation type="submission" date="2020-01" db="EMBL/GenBank/DDBJ databases">
        <authorList>
            <person name="Zheng S."/>
        </authorList>
    </citation>
    <scope>NUCLEOTIDE SEQUENCE</scope>
</reference>